<organism evidence="6 7">
    <name type="scientific">Pseudonaja textilis</name>
    <name type="common">Eastern brown snake</name>
    <dbReference type="NCBI Taxonomy" id="8673"/>
    <lineage>
        <taxon>Eukaryota</taxon>
        <taxon>Metazoa</taxon>
        <taxon>Chordata</taxon>
        <taxon>Craniata</taxon>
        <taxon>Vertebrata</taxon>
        <taxon>Euteleostomi</taxon>
        <taxon>Lepidosauria</taxon>
        <taxon>Squamata</taxon>
        <taxon>Bifurcata</taxon>
        <taxon>Unidentata</taxon>
        <taxon>Episquamata</taxon>
        <taxon>Toxicofera</taxon>
        <taxon>Serpentes</taxon>
        <taxon>Colubroidea</taxon>
        <taxon>Elapidae</taxon>
        <taxon>Hydrophiinae</taxon>
        <taxon>Pseudonaja</taxon>
    </lineage>
</organism>
<dbReference type="GO" id="GO:0031424">
    <property type="term" value="P:keratinization"/>
    <property type="evidence" value="ECO:0007669"/>
    <property type="project" value="TreeGrafter"/>
</dbReference>
<evidence type="ECO:0000256" key="2">
    <source>
        <dbReference type="ARBA" id="ARBA00023054"/>
    </source>
</evidence>
<dbReference type="Gene3D" id="1.20.5.500">
    <property type="entry name" value="Single helix bin"/>
    <property type="match status" value="1"/>
</dbReference>
<evidence type="ECO:0000256" key="1">
    <source>
        <dbReference type="ARBA" id="ARBA00022754"/>
    </source>
</evidence>
<reference evidence="6" key="2">
    <citation type="submission" date="2025-09" db="UniProtKB">
        <authorList>
            <consortium name="Ensembl"/>
        </authorList>
    </citation>
    <scope>IDENTIFICATION</scope>
</reference>
<dbReference type="GO" id="GO:0030280">
    <property type="term" value="F:structural constituent of skin epidermis"/>
    <property type="evidence" value="ECO:0007669"/>
    <property type="project" value="TreeGrafter"/>
</dbReference>
<dbReference type="Proteomes" id="UP000472273">
    <property type="component" value="Unplaced"/>
</dbReference>
<keyword evidence="7" id="KW-1185">Reference proteome</keyword>
<dbReference type="Pfam" id="PF16208">
    <property type="entry name" value="Keratin_2_head"/>
    <property type="match status" value="1"/>
</dbReference>
<sequence length="532" mass="57510">MSFQTICQGSKGSRRGYSSCSAFGGGTGGGIRRSYSSCRGYGGGMRGQYGSRSLHNYGGVTRISYGPGYGGGICGGYGGGYGGIGGSCGGIGGGYGGIGGGYGGMGGGYGGMGGGLGGRGFGGLGGIGSVQVDPSLLRPVRVDIDPQIQQVKNQEKEQIKVLNNQFASFIDKVRFLEQQNKVLQTKWQILQQQSQGIGPTMNLDAQFQQFLNNLRNQIESIRSQKAQLSTELQSMQHYVEDYKNKYEEEINRRTTAENDFVVLKKDVDCSYLSKSNLEVRVVALAEQIDFLRKIFDVEISQYQTGGQDTSVVVSMDNNTYLNLEGIIDEVRSQYEEIARSSRAEAESWYHSQFEALQHTAGRHGDNLRNTRQEIQELTRNIQRLRSEIEHVKKQCAKLQSDIAEVEERGELALRDAKQKLHDLECALAKDKEELARLLKEYQELLNVKLALDIEIAMYRKLLEGEESRFVFCIGGGSCGYGSGGYGGIISGGGAGGSVCGGGGFSHGSGSGSGTVIRRITTSSSCTKSSGRY</sequence>
<dbReference type="FunFam" id="1.20.5.170:FF:000004">
    <property type="entry name" value="Keratin, type II cytoskeletal 5"/>
    <property type="match status" value="1"/>
</dbReference>
<dbReference type="OMA" id="MQHYVED"/>
<reference evidence="6" key="1">
    <citation type="submission" date="2025-08" db="UniProtKB">
        <authorList>
            <consortium name="Ensembl"/>
        </authorList>
    </citation>
    <scope>IDENTIFICATION</scope>
</reference>
<dbReference type="SUPFAM" id="SSF64593">
    <property type="entry name" value="Intermediate filament protein, coiled coil region"/>
    <property type="match status" value="3"/>
</dbReference>
<dbReference type="InterPro" id="IPR032444">
    <property type="entry name" value="Keratin_2_head"/>
</dbReference>
<accession>A0A670Z659</accession>
<comment type="similarity">
    <text evidence="3">Belongs to the intermediate filament family.</text>
</comment>
<dbReference type="Ensembl" id="ENSPTXT00000019980.1">
    <property type="protein sequence ID" value="ENSPTXP00000019390.1"/>
    <property type="gene ID" value="ENSPTXG00000013354.1"/>
</dbReference>
<evidence type="ECO:0000313" key="7">
    <source>
        <dbReference type="Proteomes" id="UP000472273"/>
    </source>
</evidence>
<proteinExistence type="inferred from homology"/>
<dbReference type="GeneTree" id="ENSGT00940000155862"/>
<dbReference type="AlphaFoldDB" id="A0A670Z659"/>
<gene>
    <name evidence="6" type="primary">LOC113445508</name>
</gene>
<evidence type="ECO:0000313" key="6">
    <source>
        <dbReference type="Ensembl" id="ENSPTXP00000019390.1"/>
    </source>
</evidence>
<dbReference type="PROSITE" id="PS51842">
    <property type="entry name" value="IF_ROD_2"/>
    <property type="match status" value="1"/>
</dbReference>
<feature type="domain" description="IF rod" evidence="5">
    <location>
        <begin position="155"/>
        <end position="469"/>
    </location>
</feature>
<evidence type="ECO:0000256" key="3">
    <source>
        <dbReference type="ARBA" id="ARBA00061646"/>
    </source>
</evidence>
<dbReference type="InterPro" id="IPR039008">
    <property type="entry name" value="IF_rod_dom"/>
</dbReference>
<dbReference type="GO" id="GO:0005615">
    <property type="term" value="C:extracellular space"/>
    <property type="evidence" value="ECO:0007669"/>
    <property type="project" value="TreeGrafter"/>
</dbReference>
<dbReference type="FunFam" id="1.20.5.500:FF:000001">
    <property type="entry name" value="Type II keratin 23"/>
    <property type="match status" value="1"/>
</dbReference>
<protein>
    <recommendedName>
        <fullName evidence="5">IF rod domain-containing protein</fullName>
    </recommendedName>
</protein>
<dbReference type="FunFam" id="1.20.5.1160:FF:000001">
    <property type="entry name" value="Keratin type II"/>
    <property type="match status" value="1"/>
</dbReference>
<evidence type="ECO:0000256" key="4">
    <source>
        <dbReference type="SAM" id="Coils"/>
    </source>
</evidence>
<keyword evidence="2 4" id="KW-0175">Coiled coil</keyword>
<dbReference type="GO" id="GO:0045109">
    <property type="term" value="P:intermediate filament organization"/>
    <property type="evidence" value="ECO:0007669"/>
    <property type="project" value="TreeGrafter"/>
</dbReference>
<dbReference type="Pfam" id="PF00038">
    <property type="entry name" value="Filament"/>
    <property type="match status" value="1"/>
</dbReference>
<dbReference type="Gene3D" id="1.20.5.1160">
    <property type="entry name" value="Vasodilator-stimulated phosphoprotein"/>
    <property type="match status" value="1"/>
</dbReference>
<dbReference type="InterPro" id="IPR003054">
    <property type="entry name" value="Keratin_II"/>
</dbReference>
<keyword evidence="1" id="KW-0403">Intermediate filament</keyword>
<dbReference type="GO" id="GO:0045095">
    <property type="term" value="C:keratin filament"/>
    <property type="evidence" value="ECO:0007669"/>
    <property type="project" value="InterPro"/>
</dbReference>
<dbReference type="PRINTS" id="PR01276">
    <property type="entry name" value="TYPE2KERATIN"/>
</dbReference>
<dbReference type="PANTHER" id="PTHR45616">
    <property type="entry name" value="GATA-TYPE DOMAIN-CONTAINING PROTEIN"/>
    <property type="match status" value="1"/>
</dbReference>
<feature type="coiled-coil region" evidence="4">
    <location>
        <begin position="159"/>
        <end position="259"/>
    </location>
</feature>
<dbReference type="PANTHER" id="PTHR45616:SF34">
    <property type="entry name" value="IF ROD DOMAIN-CONTAINING PROTEIN"/>
    <property type="match status" value="1"/>
</dbReference>
<evidence type="ECO:0000259" key="5">
    <source>
        <dbReference type="PROSITE" id="PS51842"/>
    </source>
</evidence>
<dbReference type="SMART" id="SM01391">
    <property type="entry name" value="Filament"/>
    <property type="match status" value="1"/>
</dbReference>
<name>A0A670Z659_PSETE</name>
<feature type="coiled-coil region" evidence="4">
    <location>
        <begin position="360"/>
        <end position="447"/>
    </location>
</feature>
<dbReference type="Gene3D" id="1.20.5.170">
    <property type="match status" value="1"/>
</dbReference>